<accession>A0ABS5CB73</accession>
<organism evidence="1 2">
    <name type="scientific">Paenibacillus lignilyticus</name>
    <dbReference type="NCBI Taxonomy" id="1172615"/>
    <lineage>
        <taxon>Bacteria</taxon>
        <taxon>Bacillati</taxon>
        <taxon>Bacillota</taxon>
        <taxon>Bacilli</taxon>
        <taxon>Bacillales</taxon>
        <taxon>Paenibacillaceae</taxon>
        <taxon>Paenibacillus</taxon>
    </lineage>
</organism>
<proteinExistence type="predicted"/>
<dbReference type="RefSeq" id="WP_210657634.1">
    <property type="nucleotide sequence ID" value="NZ_JAGKSP010000003.1"/>
</dbReference>
<comment type="caution">
    <text evidence="1">The sequence shown here is derived from an EMBL/GenBank/DDBJ whole genome shotgun (WGS) entry which is preliminary data.</text>
</comment>
<dbReference type="Proteomes" id="UP000673394">
    <property type="component" value="Unassembled WGS sequence"/>
</dbReference>
<name>A0ABS5CB73_9BACL</name>
<protein>
    <submittedName>
        <fullName evidence="1">Uncharacterized protein</fullName>
    </submittedName>
</protein>
<reference evidence="1 2" key="1">
    <citation type="submission" date="2021-04" db="EMBL/GenBank/DDBJ databases">
        <title>Paenibacillus sp. DLE-14 whole genome sequence.</title>
        <authorList>
            <person name="Ham Y.J."/>
        </authorList>
    </citation>
    <scope>NUCLEOTIDE SEQUENCE [LARGE SCALE GENOMIC DNA]</scope>
    <source>
        <strain evidence="1 2">DLE-14</strain>
    </source>
</reference>
<sequence>MTKQGAVCHQQLLLVFIEVMGHYAQYQNVLTDHGGGYQHLTDKGVYIGKDLEAGVLLNAVQDS</sequence>
<keyword evidence="2" id="KW-1185">Reference proteome</keyword>
<evidence type="ECO:0000313" key="1">
    <source>
        <dbReference type="EMBL" id="MBP3962937.1"/>
    </source>
</evidence>
<gene>
    <name evidence="1" type="ORF">I8J30_09525</name>
</gene>
<evidence type="ECO:0000313" key="2">
    <source>
        <dbReference type="Proteomes" id="UP000673394"/>
    </source>
</evidence>
<dbReference type="EMBL" id="JAGKSP010000003">
    <property type="protein sequence ID" value="MBP3962937.1"/>
    <property type="molecule type" value="Genomic_DNA"/>
</dbReference>